<dbReference type="PROSITE" id="PS00061">
    <property type="entry name" value="ADH_SHORT"/>
    <property type="match status" value="1"/>
</dbReference>
<dbReference type="EC" id="1.1.1.100" evidence="2"/>
<dbReference type="InterPro" id="IPR002347">
    <property type="entry name" value="SDR_fam"/>
</dbReference>
<dbReference type="NCBIfam" id="NF005559">
    <property type="entry name" value="PRK07231.1"/>
    <property type="match status" value="1"/>
</dbReference>
<dbReference type="PRINTS" id="PR00081">
    <property type="entry name" value="GDHRDH"/>
</dbReference>
<name>A0A485LXA6_9ZZZZ</name>
<dbReference type="InterPro" id="IPR036291">
    <property type="entry name" value="NAD(P)-bd_dom_sf"/>
</dbReference>
<dbReference type="PRINTS" id="PR00080">
    <property type="entry name" value="SDRFAMILY"/>
</dbReference>
<dbReference type="InterPro" id="IPR020904">
    <property type="entry name" value="Sc_DH/Rdtase_CS"/>
</dbReference>
<protein>
    <submittedName>
        <fullName evidence="2">3-oxoacyl-(Acyl-carrier-protein) reductase</fullName>
        <ecNumber evidence="2">1.1.1.100</ecNumber>
    </submittedName>
</protein>
<dbReference type="EMBL" id="CAADRM010000063">
    <property type="protein sequence ID" value="VFU13001.1"/>
    <property type="molecule type" value="Genomic_DNA"/>
</dbReference>
<dbReference type="SUPFAM" id="SSF51735">
    <property type="entry name" value="NAD(P)-binding Rossmann-fold domains"/>
    <property type="match status" value="1"/>
</dbReference>
<dbReference type="FunFam" id="3.40.50.720:FF:000084">
    <property type="entry name" value="Short-chain dehydrogenase reductase"/>
    <property type="match status" value="1"/>
</dbReference>
<comment type="similarity">
    <text evidence="1">Belongs to the short-chain dehydrogenases/reductases (SDR) family.</text>
</comment>
<organism evidence="2">
    <name type="scientific">anaerobic digester metagenome</name>
    <dbReference type="NCBI Taxonomy" id="1263854"/>
    <lineage>
        <taxon>unclassified sequences</taxon>
        <taxon>metagenomes</taxon>
        <taxon>ecological metagenomes</taxon>
    </lineage>
</organism>
<keyword evidence="2" id="KW-0560">Oxidoreductase</keyword>
<dbReference type="CDD" id="cd05233">
    <property type="entry name" value="SDR_c"/>
    <property type="match status" value="1"/>
</dbReference>
<dbReference type="Pfam" id="PF13561">
    <property type="entry name" value="adh_short_C2"/>
    <property type="match status" value="1"/>
</dbReference>
<dbReference type="GO" id="GO:0004316">
    <property type="term" value="F:3-oxoacyl-[acyl-carrier-protein] reductase (NADPH) activity"/>
    <property type="evidence" value="ECO:0007669"/>
    <property type="project" value="UniProtKB-EC"/>
</dbReference>
<dbReference type="PANTHER" id="PTHR43943">
    <property type="entry name" value="DEHYDROGENASE/REDUCTASE (SDR FAMILY) MEMBER 4"/>
    <property type="match status" value="1"/>
</dbReference>
<dbReference type="AlphaFoldDB" id="A0A485LXA6"/>
<evidence type="ECO:0000256" key="1">
    <source>
        <dbReference type="ARBA" id="ARBA00006484"/>
    </source>
</evidence>
<dbReference type="Gene3D" id="3.40.50.720">
    <property type="entry name" value="NAD(P)-binding Rossmann-like Domain"/>
    <property type="match status" value="1"/>
</dbReference>
<accession>A0A485LXA6</accession>
<sequence>MGEMRYDLKDKVAVVTGGSRGIGLEIARALLEQGARVVICGRKQENLDAAKGLLPGGDLMTVQAHVAREADVERLFAAVKERHSRLDVLVNNVGMNLITPGIADTDLNLWQKIVDTNLNGTYLCSRAAARIMREQKAGKIVNVSSIAGRKASPGMGVYGIAKAGVEMLTKVLASELAGFNIQVNAVAPGMVRTDFSKPFWSDEGIYREIVKAVPLGRIAEPVDVVHPVLFLASPGSSFITGQTIVVDGGASAV</sequence>
<proteinExistence type="inferred from homology"/>
<reference evidence="2" key="1">
    <citation type="submission" date="2019-03" db="EMBL/GenBank/DDBJ databases">
        <authorList>
            <person name="Hao L."/>
        </authorList>
    </citation>
    <scope>NUCLEOTIDE SEQUENCE</scope>
</reference>
<evidence type="ECO:0000313" key="2">
    <source>
        <dbReference type="EMBL" id="VFU13001.1"/>
    </source>
</evidence>
<dbReference type="PANTHER" id="PTHR43943:SF2">
    <property type="entry name" value="DEHYDROGENASE_REDUCTASE 4"/>
    <property type="match status" value="1"/>
</dbReference>
<gene>
    <name evidence="2" type="primary">fabG</name>
    <name evidence="2" type="ORF">SCFA_1550004</name>
</gene>